<sequence>MGETAAVPEPTQPVTFEQLKGAFNVFKDDYKIVNHPNTPVNTPFNVPNQPDAHGRQYNLTLIPEEMTEKEYLSHLEAPEGIVLFIGCMDRDAALPAYQELQKQYSGKKIIYLTVAGGVVQKEQQRKDAMRTIITHASQHQDHIEAVIATDHDHTCGKVKADLAGTPLAQVIGIELPEVGNPAPPAEQAEMKSLIAGGITELGLRKLFPGKVLPGLVAINRQGNAHIDTNFQGVQPKTINQVVEQKIS</sequence>
<reference evidence="1 2" key="1">
    <citation type="journal article" date="2016" name="Nat. Commun.">
        <title>Thousands of microbial genomes shed light on interconnected biogeochemical processes in an aquifer system.</title>
        <authorList>
            <person name="Anantharaman K."/>
            <person name="Brown C.T."/>
            <person name="Hug L.A."/>
            <person name="Sharon I."/>
            <person name="Castelle C.J."/>
            <person name="Probst A.J."/>
            <person name="Thomas B.C."/>
            <person name="Singh A."/>
            <person name="Wilkins M.J."/>
            <person name="Karaoz U."/>
            <person name="Brodie E.L."/>
            <person name="Williams K.H."/>
            <person name="Hubbard S.S."/>
            <person name="Banfield J.F."/>
        </authorList>
    </citation>
    <scope>NUCLEOTIDE SEQUENCE [LARGE SCALE GENOMIC DNA]</scope>
</reference>
<dbReference type="Proteomes" id="UP000177050">
    <property type="component" value="Unassembled WGS sequence"/>
</dbReference>
<evidence type="ECO:0000313" key="2">
    <source>
        <dbReference type="Proteomes" id="UP000177050"/>
    </source>
</evidence>
<evidence type="ECO:0000313" key="1">
    <source>
        <dbReference type="EMBL" id="OGK74057.1"/>
    </source>
</evidence>
<dbReference type="AlphaFoldDB" id="A0A1F7L1R2"/>
<proteinExistence type="predicted"/>
<protein>
    <submittedName>
        <fullName evidence="1">Uncharacterized protein</fullName>
    </submittedName>
</protein>
<dbReference type="EMBL" id="MGBR01000001">
    <property type="protein sequence ID" value="OGK74057.1"/>
    <property type="molecule type" value="Genomic_DNA"/>
</dbReference>
<name>A0A1F7L1R2_9BACT</name>
<accession>A0A1F7L1R2</accession>
<organism evidence="1 2">
    <name type="scientific">Candidatus Roizmanbacteria bacterium RIFOXYD1_FULL_38_12</name>
    <dbReference type="NCBI Taxonomy" id="1802093"/>
    <lineage>
        <taxon>Bacteria</taxon>
        <taxon>Candidatus Roizmaniibacteriota</taxon>
    </lineage>
</organism>
<comment type="caution">
    <text evidence="1">The sequence shown here is derived from an EMBL/GenBank/DDBJ whole genome shotgun (WGS) entry which is preliminary data.</text>
</comment>
<gene>
    <name evidence="1" type="ORF">A3K52_04775</name>
</gene>